<dbReference type="InterPro" id="IPR036425">
    <property type="entry name" value="MoaB/Mog-like_dom_sf"/>
</dbReference>
<reference evidence="1" key="1">
    <citation type="journal article" date="2015" name="Nature">
        <title>Complex archaea that bridge the gap between prokaryotes and eukaryotes.</title>
        <authorList>
            <person name="Spang A."/>
            <person name="Saw J.H."/>
            <person name="Jorgensen S.L."/>
            <person name="Zaremba-Niedzwiedzka K."/>
            <person name="Martijn J."/>
            <person name="Lind A.E."/>
            <person name="van Eijk R."/>
            <person name="Schleper C."/>
            <person name="Guy L."/>
            <person name="Ettema T.J."/>
        </authorList>
    </citation>
    <scope>NUCLEOTIDE SEQUENCE</scope>
</reference>
<dbReference type="EMBL" id="LAZR01042820">
    <property type="protein sequence ID" value="KKL08586.1"/>
    <property type="molecule type" value="Genomic_DNA"/>
</dbReference>
<accession>A0A0F9CSI0</accession>
<organism evidence="1">
    <name type="scientific">marine sediment metagenome</name>
    <dbReference type="NCBI Taxonomy" id="412755"/>
    <lineage>
        <taxon>unclassified sequences</taxon>
        <taxon>metagenomes</taxon>
        <taxon>ecological metagenomes</taxon>
    </lineage>
</organism>
<comment type="caution">
    <text evidence="1">The sequence shown here is derived from an EMBL/GenBank/DDBJ whole genome shotgun (WGS) entry which is preliminary data.</text>
</comment>
<evidence type="ECO:0008006" key="2">
    <source>
        <dbReference type="Google" id="ProtNLM"/>
    </source>
</evidence>
<proteinExistence type="predicted"/>
<protein>
    <recommendedName>
        <fullName evidence="2">MoaB/Mog domain-containing protein</fullName>
    </recommendedName>
</protein>
<dbReference type="Gene3D" id="3.40.980.10">
    <property type="entry name" value="MoaB/Mog-like domain"/>
    <property type="match status" value="1"/>
</dbReference>
<feature type="non-terminal residue" evidence="1">
    <location>
        <position position="31"/>
    </location>
</feature>
<evidence type="ECO:0000313" key="1">
    <source>
        <dbReference type="EMBL" id="KKL08586.1"/>
    </source>
</evidence>
<dbReference type="SUPFAM" id="SSF53218">
    <property type="entry name" value="Molybdenum cofactor biosynthesis proteins"/>
    <property type="match status" value="1"/>
</dbReference>
<dbReference type="AlphaFoldDB" id="A0A0F9CSI0"/>
<sequence>MMKTVIITVSDSCSEGKREDTSGPLIKQIIE</sequence>
<name>A0A0F9CSI0_9ZZZZ</name>
<gene>
    <name evidence="1" type="ORF">LCGC14_2574350</name>
</gene>